<protein>
    <recommendedName>
        <fullName evidence="3">Methyltransferase domain-containing protein</fullName>
    </recommendedName>
</protein>
<dbReference type="InterPro" id="IPR029063">
    <property type="entry name" value="SAM-dependent_MTases_sf"/>
</dbReference>
<keyword evidence="2" id="KW-1185">Reference proteome</keyword>
<organism evidence="1 2">
    <name type="scientific">Tilletia horrida</name>
    <dbReference type="NCBI Taxonomy" id="155126"/>
    <lineage>
        <taxon>Eukaryota</taxon>
        <taxon>Fungi</taxon>
        <taxon>Dikarya</taxon>
        <taxon>Basidiomycota</taxon>
        <taxon>Ustilaginomycotina</taxon>
        <taxon>Exobasidiomycetes</taxon>
        <taxon>Tilletiales</taxon>
        <taxon>Tilletiaceae</taxon>
        <taxon>Tilletia</taxon>
    </lineage>
</organism>
<reference evidence="1" key="1">
    <citation type="journal article" date="2023" name="PhytoFront">
        <title>Draft Genome Resources of Seven Strains of Tilletia horrida, Causal Agent of Kernel Smut of Rice.</title>
        <authorList>
            <person name="Khanal S."/>
            <person name="Antony Babu S."/>
            <person name="Zhou X.G."/>
        </authorList>
    </citation>
    <scope>NUCLEOTIDE SEQUENCE</scope>
    <source>
        <strain evidence="1">TX6</strain>
    </source>
</reference>
<dbReference type="Proteomes" id="UP001176517">
    <property type="component" value="Unassembled WGS sequence"/>
</dbReference>
<sequence length="372" mass="41253">MTDESRVYPLAANQSEGERLDAQNVSIKAILGTNPVHPALRLALEARIQDGQTINVLDIATGTGVFARDLVEAYPQANFRILLADVTDKFLLESGKNRGEDAIPKLSTFETWDLHSDEVPAAVEAFAPDGFDLINARFLLIVLRVNEWDFFLKRIKTMLAPSTGLLQLTEATHTWCVQDDYELDRSLPPFDCYPYDPVDLARNRGTFNCDNTYHVDRLGALTLVSKLKAAGFEADGISSIPFAVPNGKELTPSRPLVASSRLTKAGSAPGSIPEENNALAELEDGVDYFAYANLPGPVETDEGKLREAKVNAMNNGRNIMTMLSQNPRKCGVAGFRTEDEVAKWKEAADAWLEHHTYFHPCMHVAWQPLRRH</sequence>
<accession>A0AAN6JQR6</accession>
<gene>
    <name evidence="1" type="ORF">OC846_004068</name>
</gene>
<dbReference type="EMBL" id="JAPDMZ010000112">
    <property type="protein sequence ID" value="KAK0549461.1"/>
    <property type="molecule type" value="Genomic_DNA"/>
</dbReference>
<dbReference type="AlphaFoldDB" id="A0AAN6JQR6"/>
<name>A0AAN6JQR6_9BASI</name>
<comment type="caution">
    <text evidence="1">The sequence shown here is derived from an EMBL/GenBank/DDBJ whole genome shotgun (WGS) entry which is preliminary data.</text>
</comment>
<evidence type="ECO:0008006" key="3">
    <source>
        <dbReference type="Google" id="ProtNLM"/>
    </source>
</evidence>
<evidence type="ECO:0000313" key="2">
    <source>
        <dbReference type="Proteomes" id="UP001176517"/>
    </source>
</evidence>
<proteinExistence type="predicted"/>
<evidence type="ECO:0000313" key="1">
    <source>
        <dbReference type="EMBL" id="KAK0549461.1"/>
    </source>
</evidence>
<dbReference type="SUPFAM" id="SSF53335">
    <property type="entry name" value="S-adenosyl-L-methionine-dependent methyltransferases"/>
    <property type="match status" value="1"/>
</dbReference>
<dbReference type="Gene3D" id="3.40.50.150">
    <property type="entry name" value="Vaccinia Virus protein VP39"/>
    <property type="match status" value="1"/>
</dbReference>